<gene>
    <name evidence="1" type="ORF">IPU22_07690</name>
</gene>
<organism evidence="1 2">
    <name type="scientific">Staphylococcus delphini</name>
    <dbReference type="NCBI Taxonomy" id="53344"/>
    <lineage>
        <taxon>Bacteria</taxon>
        <taxon>Bacillati</taxon>
        <taxon>Bacillota</taxon>
        <taxon>Bacilli</taxon>
        <taxon>Bacillales</taxon>
        <taxon>Staphylococcaceae</taxon>
        <taxon>Staphylococcus</taxon>
        <taxon>Staphylococcus intermedius group</taxon>
    </lineage>
</organism>
<protein>
    <submittedName>
        <fullName evidence="1">Uncharacterized protein</fullName>
    </submittedName>
</protein>
<dbReference type="Proteomes" id="UP000675994">
    <property type="component" value="Chromosome"/>
</dbReference>
<evidence type="ECO:0000313" key="2">
    <source>
        <dbReference type="Proteomes" id="UP000675994"/>
    </source>
</evidence>
<reference evidence="1" key="1">
    <citation type="journal article" date="2021" name="Front. Microbiol.">
        <title>Presence and Characterization of a Novel cfr-Carrying Tn558 Transposon Derivative in Staphylococcus delphini Isolated From Retail Food.</title>
        <authorList>
            <person name="Zhang F."/>
            <person name="Wu S."/>
            <person name="Huang J."/>
            <person name="Yang R."/>
            <person name="Zhang J."/>
            <person name="Lei T."/>
            <person name="Dai J."/>
            <person name="Ding Y."/>
            <person name="Xue L."/>
            <person name="Wang J."/>
            <person name="Chen M."/>
            <person name="Wu Q."/>
        </authorList>
    </citation>
    <scope>NUCLEOTIDE SEQUENCE</scope>
    <source>
        <strain evidence="1">2794-1</strain>
    </source>
</reference>
<name>A0AAQ0D4Z5_9STAP</name>
<dbReference type="RefSeq" id="WP_212574483.1">
    <property type="nucleotide sequence ID" value="NZ_CP063367.1"/>
</dbReference>
<accession>A0AAQ0D4Z5</accession>
<sequence>MLTASLCEVEALVEVDVLIDVDALNDACVDATADLNSDDVPLFDAFVFNESTVDTNVLAPSFVVLPFDAS</sequence>
<proteinExistence type="predicted"/>
<dbReference type="AlphaFoldDB" id="A0AAQ0D4Z5"/>
<dbReference type="EMBL" id="CP063367">
    <property type="protein sequence ID" value="QUM68467.1"/>
    <property type="molecule type" value="Genomic_DNA"/>
</dbReference>
<evidence type="ECO:0000313" key="1">
    <source>
        <dbReference type="EMBL" id="QUM68467.1"/>
    </source>
</evidence>